<feature type="domain" description="Nephrocystin 3-like N-terminal" evidence="3">
    <location>
        <begin position="430"/>
        <end position="608"/>
    </location>
</feature>
<evidence type="ECO:0000256" key="2">
    <source>
        <dbReference type="SAM" id="Coils"/>
    </source>
</evidence>
<feature type="coiled-coil region" evidence="2">
    <location>
        <begin position="328"/>
        <end position="376"/>
    </location>
</feature>
<dbReference type="PANTHER" id="PTHR40619:SF3">
    <property type="entry name" value="FUNGAL STAND N-TERMINAL GOODBYE DOMAIN-CONTAINING PROTEIN"/>
    <property type="match status" value="1"/>
</dbReference>
<proteinExistence type="predicted"/>
<organism evidence="4 5">
    <name type="scientific">Colletotrichum noveboracense</name>
    <dbReference type="NCBI Taxonomy" id="2664923"/>
    <lineage>
        <taxon>Eukaryota</taxon>
        <taxon>Fungi</taxon>
        <taxon>Dikarya</taxon>
        <taxon>Ascomycota</taxon>
        <taxon>Pezizomycotina</taxon>
        <taxon>Sordariomycetes</taxon>
        <taxon>Hypocreomycetidae</taxon>
        <taxon>Glomerellales</taxon>
        <taxon>Glomerellaceae</taxon>
        <taxon>Colletotrichum</taxon>
        <taxon>Colletotrichum gloeosporioides species complex</taxon>
    </lineage>
</organism>
<dbReference type="AlphaFoldDB" id="A0A9W4WF35"/>
<dbReference type="EMBL" id="CAMGZC010000372">
    <property type="protein sequence ID" value="CAI0646890.1"/>
    <property type="molecule type" value="Genomic_DNA"/>
</dbReference>
<dbReference type="Proteomes" id="UP001152533">
    <property type="component" value="Unassembled WGS sequence"/>
</dbReference>
<reference evidence="4" key="1">
    <citation type="submission" date="2022-08" db="EMBL/GenBank/DDBJ databases">
        <authorList>
            <person name="Giroux E."/>
            <person name="Giroux E."/>
        </authorList>
    </citation>
    <scope>NUCLEOTIDE SEQUENCE</scope>
    <source>
        <strain evidence="4">H1091258</strain>
    </source>
</reference>
<evidence type="ECO:0000256" key="1">
    <source>
        <dbReference type="ARBA" id="ARBA00022737"/>
    </source>
</evidence>
<keyword evidence="5" id="KW-1185">Reference proteome</keyword>
<dbReference type="InterPro" id="IPR056884">
    <property type="entry name" value="NPHP3-like_N"/>
</dbReference>
<evidence type="ECO:0000259" key="3">
    <source>
        <dbReference type="Pfam" id="PF24883"/>
    </source>
</evidence>
<gene>
    <name evidence="4" type="ORF">CGXH109_LOCUS59686</name>
</gene>
<accession>A0A9W4WF35</accession>
<comment type="caution">
    <text evidence="4">The sequence shown here is derived from an EMBL/GenBank/DDBJ whole genome shotgun (WGS) entry which is preliminary data.</text>
</comment>
<keyword evidence="2" id="KW-0175">Coiled coil</keyword>
<sequence>MEEDSSYRRLLHLHRPFYLSKDRGRQTDPQTCDKIVQKTVFSTRNAYPGQLQYDNEEDRFKAKSRIAAKDLEKIIEAHDREPNTILEVRDSSWDLVFEQMAAAKARNEEKSGLRSKISTGNDVLSAYISLLPDDYGIGILKGGLALIFDATNAHDENRNRIVETFETIPDSILTINMAFDLLDADPADMKVQAEAISMLLEDLPVLIKILLGKEKWYCKVVKLLLLSIPETMTIDDILSRWKRKLVQLQEHVQRMKWKMCSKFSVELKDIGAELKRSDVGIRALLAESKSMQVALFDNVKKDYASILYEINRANDIAADVTSLMKIQLEGMERDKEQWDKERESFCREREHFQARDLRLEEKNQNLSLEVETLRRKVSQHSITEQPRVSLIESVQLVEILGISLGNLADDLATVVGHSERFDSDDRAKAQWLLQTDEFRSWLRENHSSLLLVDGELQDSMISPLSGICGGIVGALMQNRGSAVAFFFAGLHVDMQQPDIDSGPVPMMRSLIAQLLMSPNLPSRDLSFMSKDMIKGCRDGDFPVLCEVFVKIIKQVPTQTTVYCIIDGVSWYEQGRWLDDLDQFATALEYITKRNNAGRSGSLKVLLTSPTQSTEIGHLARKHKNLWWHVSLAAGHIHPDLGFMDSNSLPM</sequence>
<dbReference type="Pfam" id="PF24883">
    <property type="entry name" value="NPHP3_N"/>
    <property type="match status" value="1"/>
</dbReference>
<evidence type="ECO:0000313" key="4">
    <source>
        <dbReference type="EMBL" id="CAI0646890.1"/>
    </source>
</evidence>
<evidence type="ECO:0000313" key="5">
    <source>
        <dbReference type="Proteomes" id="UP001152533"/>
    </source>
</evidence>
<name>A0A9W4WF35_9PEZI</name>
<keyword evidence="1" id="KW-0677">Repeat</keyword>
<protein>
    <recommendedName>
        <fullName evidence="3">Nephrocystin 3-like N-terminal domain-containing protein</fullName>
    </recommendedName>
</protein>
<dbReference type="PANTHER" id="PTHR40619">
    <property type="entry name" value="FUNGAL STAND N-TERMINAL GOODBYE DOMAIN-CONTAINING PROTEIN"/>
    <property type="match status" value="1"/>
</dbReference>